<dbReference type="EMBL" id="CAADRP010002218">
    <property type="protein sequence ID" value="VFU63627.1"/>
    <property type="molecule type" value="Genomic_DNA"/>
</dbReference>
<organism evidence="1">
    <name type="scientific">Salix viminalis</name>
    <name type="common">Common osier</name>
    <name type="synonym">Basket willow</name>
    <dbReference type="NCBI Taxonomy" id="40686"/>
    <lineage>
        <taxon>Eukaryota</taxon>
        <taxon>Viridiplantae</taxon>
        <taxon>Streptophyta</taxon>
        <taxon>Embryophyta</taxon>
        <taxon>Tracheophyta</taxon>
        <taxon>Spermatophyta</taxon>
        <taxon>Magnoliopsida</taxon>
        <taxon>eudicotyledons</taxon>
        <taxon>Gunneridae</taxon>
        <taxon>Pentapetalae</taxon>
        <taxon>rosids</taxon>
        <taxon>fabids</taxon>
        <taxon>Malpighiales</taxon>
        <taxon>Salicaceae</taxon>
        <taxon>Saliceae</taxon>
        <taxon>Salix</taxon>
    </lineage>
</organism>
<protein>
    <submittedName>
        <fullName evidence="1">Uncharacterized protein</fullName>
    </submittedName>
</protein>
<name>A0A6N2NK79_SALVM</name>
<reference evidence="1" key="1">
    <citation type="submission" date="2019-03" db="EMBL/GenBank/DDBJ databases">
        <authorList>
            <person name="Mank J."/>
            <person name="Almeida P."/>
        </authorList>
    </citation>
    <scope>NUCLEOTIDE SEQUENCE</scope>
    <source>
        <strain evidence="1">78183</strain>
    </source>
</reference>
<evidence type="ECO:0000313" key="1">
    <source>
        <dbReference type="EMBL" id="VFU63627.1"/>
    </source>
</evidence>
<sequence length="128" mass="14969">MGPTFSTHWSPPPLIFSPSAATEKKKRKASTSTTLAPHEKACVLETECEELSRILINFVSFLSFFEREKQEEEEKNSCCLLSLSIILPYKILIRFRFFFNRFFGRRINSCNITSLIIWKGLQNRRLFL</sequence>
<dbReference type="AlphaFoldDB" id="A0A6N2NK79"/>
<proteinExistence type="predicted"/>
<gene>
    <name evidence="1" type="ORF">SVIM_LOCUS485150</name>
</gene>
<accession>A0A6N2NK79</accession>